<evidence type="ECO:0000313" key="2">
    <source>
        <dbReference type="Proteomes" id="UP001138686"/>
    </source>
</evidence>
<comment type="caution">
    <text evidence="1">The sequence shown here is derived from an EMBL/GenBank/DDBJ whole genome shotgun (WGS) entry which is preliminary data.</text>
</comment>
<gene>
    <name evidence="1" type="ORF">KXJ69_07970</name>
</gene>
<organism evidence="1 2">
    <name type="scientific">Halomarinibacterium sedimenti</name>
    <dbReference type="NCBI Taxonomy" id="2857106"/>
    <lineage>
        <taxon>Bacteria</taxon>
        <taxon>Pseudomonadati</taxon>
        <taxon>Bacteroidota</taxon>
        <taxon>Flavobacteriia</taxon>
        <taxon>Flavobacteriales</taxon>
        <taxon>Flavobacteriaceae</taxon>
        <taxon>Halomarinibacterium</taxon>
    </lineage>
</organism>
<accession>A0A9X1FQ58</accession>
<sequence length="129" mass="15505">MDIELSYKTDVHRRLCIKKDLIELSHWIDVLSVISSELEQLKLIEKQLLKNSRIETNILGLRRKNTLVMGMLCKYEQELKIEYQYGKTEYTLTRAKLHENKRDIHVSLIQEFNQLKKTIYSHLIKYQLK</sequence>
<dbReference type="AlphaFoldDB" id="A0A9X1FQ58"/>
<reference evidence="1" key="1">
    <citation type="submission" date="2021-07" db="EMBL/GenBank/DDBJ databases">
        <title>Aureisphaera sp. CAU 1614 isolated from sea sediment.</title>
        <authorList>
            <person name="Kim W."/>
        </authorList>
    </citation>
    <scope>NUCLEOTIDE SEQUENCE</scope>
    <source>
        <strain evidence="1">CAU 1614</strain>
    </source>
</reference>
<dbReference type="Proteomes" id="UP001138686">
    <property type="component" value="Unassembled WGS sequence"/>
</dbReference>
<proteinExistence type="predicted"/>
<dbReference type="EMBL" id="JAHWDP010000003">
    <property type="protein sequence ID" value="MBW2938039.1"/>
    <property type="molecule type" value="Genomic_DNA"/>
</dbReference>
<protein>
    <submittedName>
        <fullName evidence="1">Uncharacterized protein</fullName>
    </submittedName>
</protein>
<keyword evidence="2" id="KW-1185">Reference proteome</keyword>
<evidence type="ECO:0000313" key="1">
    <source>
        <dbReference type="EMBL" id="MBW2938039.1"/>
    </source>
</evidence>
<name>A0A9X1FQ58_9FLAO</name>